<organism evidence="2 3">
    <name type="scientific">Inhella crocodyli</name>
    <dbReference type="NCBI Taxonomy" id="2499851"/>
    <lineage>
        <taxon>Bacteria</taxon>
        <taxon>Pseudomonadati</taxon>
        <taxon>Pseudomonadota</taxon>
        <taxon>Betaproteobacteria</taxon>
        <taxon>Burkholderiales</taxon>
        <taxon>Sphaerotilaceae</taxon>
        <taxon>Inhella</taxon>
    </lineage>
</organism>
<proteinExistence type="predicted"/>
<feature type="compositionally biased region" description="Low complexity" evidence="1">
    <location>
        <begin position="366"/>
        <end position="407"/>
    </location>
</feature>
<evidence type="ECO:0000256" key="1">
    <source>
        <dbReference type="SAM" id="MobiDB-lite"/>
    </source>
</evidence>
<sequence>MSPLAARFPASRSMPTLGRTQAPLLLRAEGLAGDAGRRWGRATLVVARELCRLKWFALAHVPAHERADALRVQALAWQPFDDSALCLLLGDDEGLAVAWDARQVREALAERGVRPDACKVLPEVLLRAPGADGPRLARMSDGVEGQVWRNGRLVASRWWPEAPAPEAWRLFAQSLSGEAAGWPQPTVDDAPAWLNKPWAVPLGDQAHDQARESRLVDVALAALVFCAGVVGAQWWGVERSLRDQLASNADQRARLGPVLAERDAALQRSAEAGQWAQWLIPTVLPVELFEALHEALAKRQVVVKELDWRGDKLRMGLQVPAALPRSELLKGVQSVRQFANPTEVRVESGRDLLWLDVDLRTAMPGGAPAGAQAATASSNAGAAPRADTAAAPSGPAAAITTAPTPAAVAPPPPAPVVAARPAPAPGSTKPNAPATAPAEARPQFRSNPKPIAMAASGEDFPPQSVFDAVK</sequence>
<reference evidence="2 3" key="1">
    <citation type="submission" date="2019-01" db="EMBL/GenBank/DDBJ databases">
        <authorList>
            <person name="Chen W.-M."/>
        </authorList>
    </citation>
    <scope>NUCLEOTIDE SEQUENCE [LARGE SCALE GENOMIC DNA]</scope>
    <source>
        <strain evidence="2 3">CCP-18</strain>
    </source>
</reference>
<dbReference type="EMBL" id="SACM01000001">
    <property type="protein sequence ID" value="RVT88587.1"/>
    <property type="molecule type" value="Genomic_DNA"/>
</dbReference>
<dbReference type="Proteomes" id="UP000288587">
    <property type="component" value="Unassembled WGS sequence"/>
</dbReference>
<dbReference type="AlphaFoldDB" id="A0A3S2UKX8"/>
<gene>
    <name evidence="2" type="ORF">EOD73_06360</name>
</gene>
<evidence type="ECO:0000313" key="3">
    <source>
        <dbReference type="Proteomes" id="UP000288587"/>
    </source>
</evidence>
<keyword evidence="3" id="KW-1185">Reference proteome</keyword>
<accession>A0A3S2UKX8</accession>
<protein>
    <submittedName>
        <fullName evidence="2">Uncharacterized protein</fullName>
    </submittedName>
</protein>
<comment type="caution">
    <text evidence="2">The sequence shown here is derived from an EMBL/GenBank/DDBJ whole genome shotgun (WGS) entry which is preliminary data.</text>
</comment>
<feature type="region of interest" description="Disordered" evidence="1">
    <location>
        <begin position="366"/>
        <end position="470"/>
    </location>
</feature>
<name>A0A3S2UKX8_9BURK</name>
<evidence type="ECO:0000313" key="2">
    <source>
        <dbReference type="EMBL" id="RVT88587.1"/>
    </source>
</evidence>